<keyword evidence="1" id="KW-0732">Signal</keyword>
<accession>A0ABV6LQA3</accession>
<reference evidence="2 3" key="1">
    <citation type="submission" date="2024-09" db="EMBL/GenBank/DDBJ databases">
        <authorList>
            <person name="Sun Q."/>
            <person name="Mori K."/>
        </authorList>
    </citation>
    <scope>NUCLEOTIDE SEQUENCE [LARGE SCALE GENOMIC DNA]</scope>
    <source>
        <strain evidence="2 3">NCAIM B.02529</strain>
    </source>
</reference>
<sequence length="164" mass="18051">MKKCILTIVSVFVLVIAGCSSDASGDTEATEPKSENLATAVMDFQMKVIETINKEDANIYTFDKNPTKETQQIAQKEAAAVADKIAQIQVSSSLQSEEERVQQILTHLEKAYQAKAQALQEGKPAQVDTEFPAYNEQMDKASSILNDLLEENDLISTPLRGELQ</sequence>
<dbReference type="EMBL" id="JBHLTP010000011">
    <property type="protein sequence ID" value="MFC0524581.1"/>
    <property type="molecule type" value="Genomic_DNA"/>
</dbReference>
<feature type="signal peptide" evidence="1">
    <location>
        <begin position="1"/>
        <end position="25"/>
    </location>
</feature>
<evidence type="ECO:0000313" key="3">
    <source>
        <dbReference type="Proteomes" id="UP001589836"/>
    </source>
</evidence>
<dbReference type="Proteomes" id="UP001589836">
    <property type="component" value="Unassembled WGS sequence"/>
</dbReference>
<evidence type="ECO:0000256" key="1">
    <source>
        <dbReference type="SAM" id="SignalP"/>
    </source>
</evidence>
<gene>
    <name evidence="2" type="ORF">ACFFGV_13475</name>
</gene>
<dbReference type="PROSITE" id="PS51257">
    <property type="entry name" value="PROKAR_LIPOPROTEIN"/>
    <property type="match status" value="1"/>
</dbReference>
<evidence type="ECO:0000313" key="2">
    <source>
        <dbReference type="EMBL" id="MFC0524581.1"/>
    </source>
</evidence>
<keyword evidence="3" id="KW-1185">Reference proteome</keyword>
<name>A0ABV6LQA3_9BACI</name>
<feature type="chain" id="PRO_5047263162" description="Lipoprotein" evidence="1">
    <location>
        <begin position="26"/>
        <end position="164"/>
    </location>
</feature>
<evidence type="ECO:0008006" key="4">
    <source>
        <dbReference type="Google" id="ProtNLM"/>
    </source>
</evidence>
<comment type="caution">
    <text evidence="2">The sequence shown here is derived from an EMBL/GenBank/DDBJ whole genome shotgun (WGS) entry which is preliminary data.</text>
</comment>
<proteinExistence type="predicted"/>
<dbReference type="RefSeq" id="WP_377348690.1">
    <property type="nucleotide sequence ID" value="NZ_JBHLTP010000011.1"/>
</dbReference>
<protein>
    <recommendedName>
        <fullName evidence="4">Lipoprotein</fullName>
    </recommendedName>
</protein>
<organism evidence="2 3">
    <name type="scientific">Pontibacillus salicampi</name>
    <dbReference type="NCBI Taxonomy" id="1449801"/>
    <lineage>
        <taxon>Bacteria</taxon>
        <taxon>Bacillati</taxon>
        <taxon>Bacillota</taxon>
        <taxon>Bacilli</taxon>
        <taxon>Bacillales</taxon>
        <taxon>Bacillaceae</taxon>
        <taxon>Pontibacillus</taxon>
    </lineage>
</organism>